<name>A0A1S6XN99_BARSR</name>
<accession>A0A1S6XN99</accession>
<evidence type="ECO:0000313" key="3">
    <source>
        <dbReference type="Proteomes" id="UP000190811"/>
    </source>
</evidence>
<keyword evidence="1" id="KW-1133">Transmembrane helix</keyword>
<keyword evidence="1" id="KW-0812">Transmembrane</keyword>
<reference evidence="3" key="1">
    <citation type="journal article" date="2017" name="Genome Biol. Evol.">
        <title>Evolutionary Dynamics of Pathoadaptation Revealed by Three Independent Acquisitions of the VirB/D4 Type IV Secretion System in Bartonella.</title>
        <authorList>
            <person name="Harms A."/>
            <person name="Segers F.H."/>
            <person name="Quebatte M."/>
            <person name="Mistl C."/>
            <person name="Manfredi P."/>
            <person name="Korner J."/>
            <person name="Chomel B.B."/>
            <person name="Kosoy M."/>
            <person name="Maruyama S."/>
            <person name="Engel P."/>
            <person name="Dehio C."/>
        </authorList>
    </citation>
    <scope>NUCLEOTIDE SEQUENCE [LARGE SCALE GENOMIC DNA]</scope>
    <source>
        <strain evidence="3">R1</strain>
    </source>
</reference>
<feature type="transmembrane region" description="Helical" evidence="1">
    <location>
        <begin position="6"/>
        <end position="27"/>
    </location>
</feature>
<sequence length="110" mass="11665">MVAYILWRLLLIIPTLIGILTVTFVVVQFTPGGPIENIIAQLQGMGGDAVGRVAGGSDLSLSSDSIFDGAHADLSAYGVLSTVEHKGWIQNLLPNLNGNLVLISHLWSVI</sequence>
<keyword evidence="1" id="KW-0472">Membrane</keyword>
<dbReference type="Proteomes" id="UP000190811">
    <property type="component" value="Chromosome"/>
</dbReference>
<protein>
    <submittedName>
        <fullName evidence="2">Microcin C transport system permease protein</fullName>
    </submittedName>
</protein>
<dbReference type="STRING" id="687861.BscR1v2_001640"/>
<organism evidence="2 3">
    <name type="scientific">Bartonella schoenbuchensis (strain DSM 13525 / NCTC 13165 / R1)</name>
    <dbReference type="NCBI Taxonomy" id="687861"/>
    <lineage>
        <taxon>Bacteria</taxon>
        <taxon>Pseudomonadati</taxon>
        <taxon>Pseudomonadota</taxon>
        <taxon>Alphaproteobacteria</taxon>
        <taxon>Hyphomicrobiales</taxon>
        <taxon>Bartonellaceae</taxon>
        <taxon>Bartonella</taxon>
    </lineage>
</organism>
<evidence type="ECO:0000313" key="2">
    <source>
        <dbReference type="EMBL" id="AQX30119.1"/>
    </source>
</evidence>
<gene>
    <name evidence="2" type="ORF">BscR1v2_001640</name>
</gene>
<evidence type="ECO:0000256" key="1">
    <source>
        <dbReference type="SAM" id="Phobius"/>
    </source>
</evidence>
<dbReference type="AlphaFoldDB" id="A0A1S6XN99"/>
<dbReference type="EMBL" id="CP019789">
    <property type="protein sequence ID" value="AQX30119.1"/>
    <property type="molecule type" value="Genomic_DNA"/>
</dbReference>
<proteinExistence type="predicted"/>